<evidence type="ECO:0008006" key="4">
    <source>
        <dbReference type="Google" id="ProtNLM"/>
    </source>
</evidence>
<accession>G0QMP3</accession>
<evidence type="ECO:0000313" key="3">
    <source>
        <dbReference type="Proteomes" id="UP000008983"/>
    </source>
</evidence>
<dbReference type="GeneID" id="14909681"/>
<reference evidence="2 3" key="1">
    <citation type="submission" date="2011-07" db="EMBL/GenBank/DDBJ databases">
        <authorList>
            <person name="Coyne R."/>
            <person name="Brami D."/>
            <person name="Johnson J."/>
            <person name="Hostetler J."/>
            <person name="Hannick L."/>
            <person name="Clark T."/>
            <person name="Cassidy-Hanley D."/>
            <person name="Inman J."/>
        </authorList>
    </citation>
    <scope>NUCLEOTIDE SEQUENCE [LARGE SCALE GENOMIC DNA]</scope>
    <source>
        <strain evidence="2 3">G5</strain>
    </source>
</reference>
<organism evidence="2 3">
    <name type="scientific">Ichthyophthirius multifiliis</name>
    <name type="common">White spot disease agent</name>
    <name type="synonym">Ich</name>
    <dbReference type="NCBI Taxonomy" id="5932"/>
    <lineage>
        <taxon>Eukaryota</taxon>
        <taxon>Sar</taxon>
        <taxon>Alveolata</taxon>
        <taxon>Ciliophora</taxon>
        <taxon>Intramacronucleata</taxon>
        <taxon>Oligohymenophorea</taxon>
        <taxon>Hymenostomatida</taxon>
        <taxon>Ophryoglenina</taxon>
        <taxon>Ichthyophthirius</taxon>
    </lineage>
</organism>
<dbReference type="EMBL" id="GL983435">
    <property type="protein sequence ID" value="EGR33499.1"/>
    <property type="molecule type" value="Genomic_DNA"/>
</dbReference>
<feature type="non-terminal residue" evidence="2">
    <location>
        <position position="1"/>
    </location>
</feature>
<feature type="transmembrane region" description="Helical" evidence="1">
    <location>
        <begin position="169"/>
        <end position="192"/>
    </location>
</feature>
<keyword evidence="1" id="KW-0472">Membrane</keyword>
<keyword evidence="1" id="KW-0812">Transmembrane</keyword>
<dbReference type="AlphaFoldDB" id="G0QMP3"/>
<dbReference type="Proteomes" id="UP000008983">
    <property type="component" value="Unassembled WGS sequence"/>
</dbReference>
<protein>
    <recommendedName>
        <fullName evidence="4">Transmembrane protein</fullName>
    </recommendedName>
</protein>
<keyword evidence="3" id="KW-1185">Reference proteome</keyword>
<feature type="transmembrane region" description="Helical" evidence="1">
    <location>
        <begin position="100"/>
        <end position="117"/>
    </location>
</feature>
<sequence>FSQQKVKKQKTKQKNKKILRILLNKRLLLIKAYFLKDFIMKRNLFILTIIKQDLTIQIYLLFLSFFNFFSYFFSNLNYFFIFFNRFFFLFYHFWKTAHFYFLDQYLSFLLTFFIDFIKQNFAIFKQIPQLFEILRICFCQVNILNKQQIFEVQFRRRFRPIKGSSTQYFIIYYDIFMVHFYVIFIICPYFYIIISSALQCKRKAIFL</sequence>
<name>G0QMP3_ICHMU</name>
<keyword evidence="1" id="KW-1133">Transmembrane helix</keyword>
<evidence type="ECO:0000313" key="2">
    <source>
        <dbReference type="EMBL" id="EGR33499.1"/>
    </source>
</evidence>
<gene>
    <name evidence="2" type="ORF">IMG5_050940</name>
</gene>
<proteinExistence type="predicted"/>
<dbReference type="RefSeq" id="XP_004037485.1">
    <property type="nucleotide sequence ID" value="XM_004037437.1"/>
</dbReference>
<evidence type="ECO:0000256" key="1">
    <source>
        <dbReference type="SAM" id="Phobius"/>
    </source>
</evidence>
<dbReference type="InParanoid" id="G0QMP3"/>